<evidence type="ECO:0000313" key="3">
    <source>
        <dbReference type="EMBL" id="GHP13281.1"/>
    </source>
</evidence>
<sequence length="184" mass="20171">MKKNKSLAAILAIITTLSLFLVGCGQSAKKGTATNNSSKASMQNPTKNKSAKEALVASNNLWYMNGTINYKSQSGIDAYKFNQRNHTVTIYSVNKIYKSYSAAKKANDLNKQGTLKYSFKNNSNDRPVIYMKGKLSDIPMDQTVSVKNQVSGTYKAANLKVSGYQVVRNLDDDPAKQVLVTPAN</sequence>
<evidence type="ECO:0000256" key="2">
    <source>
        <dbReference type="SAM" id="SignalP"/>
    </source>
</evidence>
<keyword evidence="4" id="KW-1185">Reference proteome</keyword>
<evidence type="ECO:0000256" key="1">
    <source>
        <dbReference type="SAM" id="MobiDB-lite"/>
    </source>
</evidence>
<name>A0ABQ3VXX0_9LACO</name>
<feature type="signal peptide" evidence="2">
    <location>
        <begin position="1"/>
        <end position="21"/>
    </location>
</feature>
<dbReference type="RefSeq" id="WP_203629323.1">
    <property type="nucleotide sequence ID" value="NZ_BNJR01000007.1"/>
</dbReference>
<dbReference type="Proteomes" id="UP000604765">
    <property type="component" value="Unassembled WGS sequence"/>
</dbReference>
<accession>A0ABQ3VXX0</accession>
<protein>
    <recommendedName>
        <fullName evidence="5">Lipoprotein</fullName>
    </recommendedName>
</protein>
<organism evidence="3 4">
    <name type="scientific">Lentilactobacillus fungorum</name>
    <dbReference type="NCBI Taxonomy" id="2201250"/>
    <lineage>
        <taxon>Bacteria</taxon>
        <taxon>Bacillati</taxon>
        <taxon>Bacillota</taxon>
        <taxon>Bacilli</taxon>
        <taxon>Lactobacillales</taxon>
        <taxon>Lactobacillaceae</taxon>
        <taxon>Lentilactobacillus</taxon>
    </lineage>
</organism>
<evidence type="ECO:0008006" key="5">
    <source>
        <dbReference type="Google" id="ProtNLM"/>
    </source>
</evidence>
<proteinExistence type="predicted"/>
<dbReference type="PROSITE" id="PS51257">
    <property type="entry name" value="PROKAR_LIPOPROTEIN"/>
    <property type="match status" value="1"/>
</dbReference>
<feature type="region of interest" description="Disordered" evidence="1">
    <location>
        <begin position="29"/>
        <end position="50"/>
    </location>
</feature>
<evidence type="ECO:0000313" key="4">
    <source>
        <dbReference type="Proteomes" id="UP000604765"/>
    </source>
</evidence>
<gene>
    <name evidence="3" type="ORF">YK48G_07060</name>
</gene>
<keyword evidence="2" id="KW-0732">Signal</keyword>
<dbReference type="EMBL" id="BNJR01000007">
    <property type="protein sequence ID" value="GHP13281.1"/>
    <property type="molecule type" value="Genomic_DNA"/>
</dbReference>
<reference evidence="3 4" key="1">
    <citation type="journal article" date="2021" name="Int. J. Syst. Evol. Microbiol.">
        <title>Lentilactobacillus fungorum sp. nov., isolated from spent mushroom substrates.</title>
        <authorList>
            <person name="Tohno M."/>
            <person name="Tanizawa Y."/>
            <person name="Kojima Y."/>
            <person name="Sakamoto M."/>
            <person name="Ohkuma M."/>
            <person name="Kobayashi H."/>
        </authorList>
    </citation>
    <scope>NUCLEOTIDE SEQUENCE [LARGE SCALE GENOMIC DNA]</scope>
    <source>
        <strain evidence="3 4">YK48G</strain>
    </source>
</reference>
<comment type="caution">
    <text evidence="3">The sequence shown here is derived from an EMBL/GenBank/DDBJ whole genome shotgun (WGS) entry which is preliminary data.</text>
</comment>
<feature type="chain" id="PRO_5046495054" description="Lipoprotein" evidence="2">
    <location>
        <begin position="22"/>
        <end position="184"/>
    </location>
</feature>
<feature type="compositionally biased region" description="Polar residues" evidence="1">
    <location>
        <begin position="32"/>
        <end position="48"/>
    </location>
</feature>